<sequence length="544" mass="61609">MDKELLISKIRNTTTRWKLLDLLNEIKADLAGTAAYPFTMSKMMRLCNPRIGLDRYHSFEIPKKSGGVRLIFAPEGNLKWMQLCLNEIFKALYTPSPYAMGFTQGRSIVSNAVRHLHQNYVFNIDLCDFFPSISQARVWKRLQLPPFNFTKDVASVVAGLCSIRMLDIVDGNVRLVSYKLPQGAPTSPLLTNAICDTLDRRLAGLARRFGLHYTRYADDITFSSMHNVYQDGSPFRHELERIVSGQHFKINAKKTRLNHRGERQEVTGLTVGEKVNVARRYVKDVRAILHIWERYGMNAAVAKFYPRYKTEKGSLHNGDPDMENVIAGKLCYLKMVKGQHDPVYVKLQEQFDRLTSAKPEAHDLEISWEYLQTLPTSDFEAQLGVKIDYGISNLGKQYASFVFNGKKIYASVSRNISISNLPKSLYISLCRQIDYKVKYTGEASQRHAVIDPGTPYGRMMLGCPLPEDLAVRYIYVVHRALPKDKPLKYVHTPQVAPELKDIVGKLNELMPGALTADGALLAGDRPKDTLTQLVESGFDLSILP</sequence>
<comment type="similarity">
    <text evidence="8">Belongs to the bacterial reverse transcriptase family.</text>
</comment>
<evidence type="ECO:0000256" key="4">
    <source>
        <dbReference type="ARBA" id="ARBA00022723"/>
    </source>
</evidence>
<proteinExistence type="inferred from homology"/>
<dbReference type="InterPro" id="IPR043502">
    <property type="entry name" value="DNA/RNA_pol_sf"/>
</dbReference>
<protein>
    <recommendedName>
        <fullName evidence="1">RNA-directed DNA polymerase</fullName>
        <ecNumber evidence="1">2.7.7.49</ecNumber>
    </recommendedName>
</protein>
<gene>
    <name evidence="11" type="ORF">FYJ29_08050</name>
</gene>
<reference evidence="11 12" key="1">
    <citation type="submission" date="2019-08" db="EMBL/GenBank/DDBJ databases">
        <title>In-depth cultivation of the pig gut microbiome towards novel bacterial diversity and tailored functional studies.</title>
        <authorList>
            <person name="Wylensek D."/>
            <person name="Hitch T.C.A."/>
            <person name="Clavel T."/>
        </authorList>
    </citation>
    <scope>NUCLEOTIDE SEQUENCE [LARGE SCALE GENOMIC DNA]</scope>
    <source>
        <strain evidence="11 12">Oil-RF-744-WCA-WT-10</strain>
    </source>
</reference>
<keyword evidence="2" id="KW-0808">Transferase</keyword>
<dbReference type="GO" id="GO:0003723">
    <property type="term" value="F:RNA binding"/>
    <property type="evidence" value="ECO:0007669"/>
    <property type="project" value="InterPro"/>
</dbReference>
<evidence type="ECO:0000256" key="3">
    <source>
        <dbReference type="ARBA" id="ARBA00022695"/>
    </source>
</evidence>
<dbReference type="Pfam" id="PF00078">
    <property type="entry name" value="RVT_1"/>
    <property type="match status" value="1"/>
</dbReference>
<evidence type="ECO:0000259" key="10">
    <source>
        <dbReference type="PROSITE" id="PS50878"/>
    </source>
</evidence>
<keyword evidence="7" id="KW-0051">Antiviral defense</keyword>
<evidence type="ECO:0000256" key="8">
    <source>
        <dbReference type="ARBA" id="ARBA00034120"/>
    </source>
</evidence>
<dbReference type="PANTHER" id="PTHR34047">
    <property type="entry name" value="NUCLEAR INTRON MATURASE 1, MITOCHONDRIAL-RELATED"/>
    <property type="match status" value="1"/>
</dbReference>
<dbReference type="PANTHER" id="PTHR34047:SF7">
    <property type="entry name" value="RNA-DIRECTED DNA POLYMERASE"/>
    <property type="match status" value="1"/>
</dbReference>
<evidence type="ECO:0000256" key="5">
    <source>
        <dbReference type="ARBA" id="ARBA00022842"/>
    </source>
</evidence>
<dbReference type="RefSeq" id="WP_154327783.1">
    <property type="nucleotide sequence ID" value="NZ_CP045696.1"/>
</dbReference>
<comment type="caution">
    <text evidence="11">The sequence shown here is derived from an EMBL/GenBank/DDBJ whole genome shotgun (WGS) entry which is preliminary data.</text>
</comment>
<dbReference type="EMBL" id="VULT01000011">
    <property type="protein sequence ID" value="MSS17705.1"/>
    <property type="molecule type" value="Genomic_DNA"/>
</dbReference>
<dbReference type="InterPro" id="IPR000477">
    <property type="entry name" value="RT_dom"/>
</dbReference>
<dbReference type="InterPro" id="IPR051083">
    <property type="entry name" value="GrpII_Intron_Splice-Mob/Def"/>
</dbReference>
<evidence type="ECO:0000256" key="7">
    <source>
        <dbReference type="ARBA" id="ARBA00023118"/>
    </source>
</evidence>
<name>A0A6L5XDK5_9BACT</name>
<keyword evidence="5" id="KW-0460">Magnesium</keyword>
<keyword evidence="6 11" id="KW-0695">RNA-directed DNA polymerase</keyword>
<dbReference type="EC" id="2.7.7.49" evidence="1"/>
<dbReference type="Proteomes" id="UP000483362">
    <property type="component" value="Unassembled WGS sequence"/>
</dbReference>
<dbReference type="GO" id="GO:0051607">
    <property type="term" value="P:defense response to virus"/>
    <property type="evidence" value="ECO:0007669"/>
    <property type="project" value="UniProtKB-KW"/>
</dbReference>
<dbReference type="InterPro" id="IPR000123">
    <property type="entry name" value="Reverse_transcriptase_msDNA"/>
</dbReference>
<evidence type="ECO:0000256" key="6">
    <source>
        <dbReference type="ARBA" id="ARBA00022918"/>
    </source>
</evidence>
<comment type="catalytic activity">
    <reaction evidence="9">
        <text>DNA(n) + a 2'-deoxyribonucleoside 5'-triphosphate = DNA(n+1) + diphosphate</text>
        <dbReference type="Rhea" id="RHEA:22508"/>
        <dbReference type="Rhea" id="RHEA-COMP:17339"/>
        <dbReference type="Rhea" id="RHEA-COMP:17340"/>
        <dbReference type="ChEBI" id="CHEBI:33019"/>
        <dbReference type="ChEBI" id="CHEBI:61560"/>
        <dbReference type="ChEBI" id="CHEBI:173112"/>
        <dbReference type="EC" id="2.7.7.49"/>
    </reaction>
</comment>
<dbReference type="GO" id="GO:0046872">
    <property type="term" value="F:metal ion binding"/>
    <property type="evidence" value="ECO:0007669"/>
    <property type="project" value="UniProtKB-KW"/>
</dbReference>
<evidence type="ECO:0000313" key="12">
    <source>
        <dbReference type="Proteomes" id="UP000483362"/>
    </source>
</evidence>
<evidence type="ECO:0000256" key="9">
    <source>
        <dbReference type="ARBA" id="ARBA00048173"/>
    </source>
</evidence>
<evidence type="ECO:0000256" key="1">
    <source>
        <dbReference type="ARBA" id="ARBA00012493"/>
    </source>
</evidence>
<keyword evidence="4" id="KW-0479">Metal-binding</keyword>
<dbReference type="AlphaFoldDB" id="A0A6L5XDK5"/>
<dbReference type="PRINTS" id="PR00866">
    <property type="entry name" value="RNADNAPOLMS"/>
</dbReference>
<dbReference type="CDD" id="cd03487">
    <property type="entry name" value="RT_Bac_retron_II"/>
    <property type="match status" value="1"/>
</dbReference>
<accession>A0A6L5XDK5</accession>
<dbReference type="PROSITE" id="PS50878">
    <property type="entry name" value="RT_POL"/>
    <property type="match status" value="1"/>
</dbReference>
<organism evidence="11 12">
    <name type="scientific">Sodaliphilus pleomorphus</name>
    <dbReference type="NCBI Taxonomy" id="2606626"/>
    <lineage>
        <taxon>Bacteria</taxon>
        <taxon>Pseudomonadati</taxon>
        <taxon>Bacteroidota</taxon>
        <taxon>Bacteroidia</taxon>
        <taxon>Bacteroidales</taxon>
        <taxon>Muribaculaceae</taxon>
        <taxon>Sodaliphilus</taxon>
    </lineage>
</organism>
<dbReference type="SUPFAM" id="SSF56672">
    <property type="entry name" value="DNA/RNA polymerases"/>
    <property type="match status" value="1"/>
</dbReference>
<dbReference type="GO" id="GO:0003964">
    <property type="term" value="F:RNA-directed DNA polymerase activity"/>
    <property type="evidence" value="ECO:0007669"/>
    <property type="project" value="UniProtKB-KW"/>
</dbReference>
<feature type="domain" description="Reverse transcriptase" evidence="10">
    <location>
        <begin position="42"/>
        <end position="271"/>
    </location>
</feature>
<evidence type="ECO:0000313" key="11">
    <source>
        <dbReference type="EMBL" id="MSS17705.1"/>
    </source>
</evidence>
<keyword evidence="12" id="KW-1185">Reference proteome</keyword>
<evidence type="ECO:0000256" key="2">
    <source>
        <dbReference type="ARBA" id="ARBA00022679"/>
    </source>
</evidence>
<keyword evidence="3" id="KW-0548">Nucleotidyltransferase</keyword>